<dbReference type="PIRSF" id="PIRSF028846">
    <property type="entry name" value="UCP028846"/>
    <property type="match status" value="1"/>
</dbReference>
<evidence type="ECO:0000313" key="3">
    <source>
        <dbReference type="Proteomes" id="UP000428260"/>
    </source>
</evidence>
<dbReference type="PANTHER" id="PTHR31047">
    <property type="entry name" value="MEIOTICALLY UP-REGULATED GENE 157 PROTEIN"/>
    <property type="match status" value="1"/>
</dbReference>
<dbReference type="InterPro" id="IPR012341">
    <property type="entry name" value="6hp_glycosidase-like_sf"/>
</dbReference>
<dbReference type="SUPFAM" id="SSF48208">
    <property type="entry name" value="Six-hairpin glycosidases"/>
    <property type="match status" value="1"/>
</dbReference>
<dbReference type="KEGG" id="mcos:GM418_08340"/>
<dbReference type="Proteomes" id="UP000428260">
    <property type="component" value="Chromosome"/>
</dbReference>
<dbReference type="InterPro" id="IPR008313">
    <property type="entry name" value="GH125"/>
</dbReference>
<evidence type="ECO:0000256" key="1">
    <source>
        <dbReference type="SAM" id="SignalP"/>
    </source>
</evidence>
<keyword evidence="3" id="KW-1185">Reference proteome</keyword>
<name>A0A6I6K168_9BACT</name>
<dbReference type="GO" id="GO:0005975">
    <property type="term" value="P:carbohydrate metabolic process"/>
    <property type="evidence" value="ECO:0007669"/>
    <property type="project" value="InterPro"/>
</dbReference>
<proteinExistence type="predicted"/>
<dbReference type="AlphaFoldDB" id="A0A6I6K168"/>
<accession>A0A6I6K168</accession>
<evidence type="ECO:0000313" key="2">
    <source>
        <dbReference type="EMBL" id="QGY43664.1"/>
    </source>
</evidence>
<dbReference type="RefSeq" id="WP_158865017.1">
    <property type="nucleotide sequence ID" value="NZ_CP046401.1"/>
</dbReference>
<dbReference type="PROSITE" id="PS51318">
    <property type="entry name" value="TAT"/>
    <property type="match status" value="1"/>
</dbReference>
<gene>
    <name evidence="2" type="ORF">GM418_08340</name>
</gene>
<dbReference type="Gene3D" id="1.50.10.10">
    <property type="match status" value="1"/>
</dbReference>
<dbReference type="EMBL" id="CP046401">
    <property type="protein sequence ID" value="QGY43664.1"/>
    <property type="molecule type" value="Genomic_DNA"/>
</dbReference>
<dbReference type="InterPro" id="IPR006311">
    <property type="entry name" value="TAT_signal"/>
</dbReference>
<sequence length="478" mass="53945">MTKRREFIKTGTLTVAGLAFAGTSGVLAASGKKGYTSNRPAVSKRNFTSKAVEKAIAETKAKIKDPKLAWMFENCYPNTLDTTVEFGTKNGKPDTFVITGDIHAMWLRDSTAQVWPYLPLTSEDEQLKKLIAGVVNRQTQCVLLDSYANAFNKTEKEEVHWMSDHTDMKQGLHERKWEIDSLCYTVRLAYNYWKITSDASVFDSDWQKAAKTIVETFKTQQRKDGLGPYKFERTTAKQLDTLSNNGWGRPLNPVGLINSAFRPSDDATTYGFLIPSNLFAVVSLRQLAEISTKITGNKTFAKECNELANEVENAIKKYAVVEHPKYGKVYTFEVDGFGNHTFMDDANVPSLLALPYLGLVDKNDKIYQNTRKLVWSEDNPYFFKGKAAEGIGGPHVGYNMVWPMSIIMRANTSSSDNEIAWCIKTLRNTDADTGFMHETFHKDDPANFTRSWFAWANTLFGELILRLINEGKENLLEI</sequence>
<dbReference type="PANTHER" id="PTHR31047:SF0">
    <property type="entry name" value="MEIOTICALLY UP-REGULATED GENE 157 PROTEIN"/>
    <property type="match status" value="1"/>
</dbReference>
<feature type="signal peptide" evidence="1">
    <location>
        <begin position="1"/>
        <end position="28"/>
    </location>
</feature>
<organism evidence="2 3">
    <name type="scientific">Maribellus comscasis</name>
    <dbReference type="NCBI Taxonomy" id="2681766"/>
    <lineage>
        <taxon>Bacteria</taxon>
        <taxon>Pseudomonadati</taxon>
        <taxon>Bacteroidota</taxon>
        <taxon>Bacteroidia</taxon>
        <taxon>Marinilabiliales</taxon>
        <taxon>Prolixibacteraceae</taxon>
        <taxon>Maribellus</taxon>
    </lineage>
</organism>
<keyword evidence="1" id="KW-0732">Signal</keyword>
<dbReference type="SMART" id="SM01149">
    <property type="entry name" value="DUF1237"/>
    <property type="match status" value="1"/>
</dbReference>
<dbReference type="InterPro" id="IPR008928">
    <property type="entry name" value="6-hairpin_glycosidase_sf"/>
</dbReference>
<feature type="chain" id="PRO_5026200419" evidence="1">
    <location>
        <begin position="29"/>
        <end position="478"/>
    </location>
</feature>
<dbReference type="Pfam" id="PF06824">
    <property type="entry name" value="Glyco_hydro_125"/>
    <property type="match status" value="1"/>
</dbReference>
<reference evidence="2 3" key="1">
    <citation type="submission" date="2019-11" db="EMBL/GenBank/DDBJ databases">
        <authorList>
            <person name="Zheng R.K."/>
            <person name="Sun C.M."/>
        </authorList>
    </citation>
    <scope>NUCLEOTIDE SEQUENCE [LARGE SCALE GENOMIC DNA]</scope>
    <source>
        <strain evidence="2 3">WC007</strain>
    </source>
</reference>
<protein>
    <submittedName>
        <fullName evidence="2">Metal-independent alpha-mannosidase</fullName>
    </submittedName>
</protein>